<organism evidence="1 2">
    <name type="scientific">Xanthomonas hyacinthi</name>
    <dbReference type="NCBI Taxonomy" id="56455"/>
    <lineage>
        <taxon>Bacteria</taxon>
        <taxon>Pseudomonadati</taxon>
        <taxon>Pseudomonadota</taxon>
        <taxon>Gammaproteobacteria</taxon>
        <taxon>Lysobacterales</taxon>
        <taxon>Lysobacteraceae</taxon>
        <taxon>Xanthomonas</taxon>
    </lineage>
</organism>
<dbReference type="EMBL" id="MDEG01000006">
    <property type="protein sequence ID" value="PPU97987.1"/>
    <property type="molecule type" value="Genomic_DNA"/>
</dbReference>
<dbReference type="Pfam" id="PF13835">
    <property type="entry name" value="DUF4194"/>
    <property type="match status" value="1"/>
</dbReference>
<evidence type="ECO:0000313" key="1">
    <source>
        <dbReference type="EMBL" id="PPU97987.1"/>
    </source>
</evidence>
<proteinExistence type="predicted"/>
<evidence type="ECO:0008006" key="3">
    <source>
        <dbReference type="Google" id="ProtNLM"/>
    </source>
</evidence>
<comment type="caution">
    <text evidence="1">The sequence shown here is derived from an EMBL/GenBank/DDBJ whole genome shotgun (WGS) entry which is preliminary data.</text>
</comment>
<name>A0A2S7EXW2_9XANT</name>
<keyword evidence="2" id="KW-1185">Reference proteome</keyword>
<reference evidence="2" key="1">
    <citation type="submission" date="2016-08" db="EMBL/GenBank/DDBJ databases">
        <authorList>
            <person name="Merda D."/>
            <person name="Briand M."/>
            <person name="Taghouti G."/>
            <person name="Carrere S."/>
            <person name="Gouzy J."/>
            <person name="Portier P."/>
            <person name="Jacques M.-A."/>
            <person name="Fischer-Le Saux M."/>
        </authorList>
    </citation>
    <scope>NUCLEOTIDE SEQUENCE [LARGE SCALE GENOMIC DNA]</scope>
    <source>
        <strain evidence="2">CFBP1156</strain>
    </source>
</reference>
<sequence length="237" mass="25916">MNWHEHEQHELDAEQERLPDAADSAAPAVGSGLFPGDSGRLPVEARRALCQLLSGPSVDAQRHSKLWPALLRSEAAIRSALADLFLELVLDREAGIAFTRQADTGELEAPVLLRSSPLTFIDSVLLLHLRQQLAEADARGLRAVVEEAQLGEALAVYEKNLSTDRAGFLRRVGNAVQKMKDNHILTRLRGEDERYEVSPALKLLFSAEDVAALAQVYRQLREGPGSGEDAAEPAQES</sequence>
<dbReference type="AlphaFoldDB" id="A0A2S7EXW2"/>
<dbReference type="RefSeq" id="WP_104558423.1">
    <property type="nucleotide sequence ID" value="NZ_CP043476.1"/>
</dbReference>
<dbReference type="InterPro" id="IPR025449">
    <property type="entry name" value="JetB"/>
</dbReference>
<evidence type="ECO:0000313" key="2">
    <source>
        <dbReference type="Proteomes" id="UP000238261"/>
    </source>
</evidence>
<accession>A0A2S7EXW2</accession>
<protein>
    <recommendedName>
        <fullName evidence="3">DUF4194 domain-containing protein</fullName>
    </recommendedName>
</protein>
<dbReference type="OrthoDB" id="3725402at2"/>
<dbReference type="Proteomes" id="UP000238261">
    <property type="component" value="Unassembled WGS sequence"/>
</dbReference>
<gene>
    <name evidence="1" type="ORF">XhyaCFBP1156_09550</name>
</gene>